<evidence type="ECO:0000313" key="1">
    <source>
        <dbReference type="EMBL" id="WXB94980.1"/>
    </source>
</evidence>
<organism evidence="1 2">
    <name type="scientific">Bacillus kandeliae</name>
    <dbReference type="NCBI Taxonomy" id="3129297"/>
    <lineage>
        <taxon>Bacteria</taxon>
        <taxon>Bacillati</taxon>
        <taxon>Bacillota</taxon>
        <taxon>Bacilli</taxon>
        <taxon>Bacillales</taxon>
        <taxon>Bacillaceae</taxon>
        <taxon>Bacillus</taxon>
    </lineage>
</organism>
<sequence length="324" mass="38335">MEKAVIKKGRKRLELKQLEVEALSFLENQRALTLTQYYEFCYYVLDYDITEYAFKNRIRKLEEFKIVRAKNFVDGFEGERFKYISVGAAGVDLLIQTKRLPTDYNKRKIYTFLEKENLYHYFATQQVVIDFYRRIKMFYKRDMSNIIKSLIPSQSPYKMWVSYKKLTNNTSRIPGLSRFQAVEKKTQPYNKPTGEYVPCVVADWILHAEKKEENTILMKTAHIELDTGSESLDELEYKVLRYLNLAESNPNATIAVFFILPDETYLAGKKFGNRDKRVENIRKHFSNNPKLIKRIKESNLLVCVYPLRKADIALGYFFFNRILA</sequence>
<dbReference type="EMBL" id="CP147405">
    <property type="protein sequence ID" value="WXB94980.1"/>
    <property type="molecule type" value="Genomic_DNA"/>
</dbReference>
<evidence type="ECO:0000313" key="2">
    <source>
        <dbReference type="Proteomes" id="UP001387364"/>
    </source>
</evidence>
<keyword evidence="1" id="KW-0614">Plasmid</keyword>
<protein>
    <recommendedName>
        <fullName evidence="3">Replication-relaxation</fullName>
    </recommendedName>
</protein>
<dbReference type="RefSeq" id="WP_338754872.1">
    <property type="nucleotide sequence ID" value="NZ_CP147405.1"/>
</dbReference>
<reference evidence="1 2" key="1">
    <citation type="submission" date="2024-02" db="EMBL/GenBank/DDBJ databases">
        <title>Seven novel Bacillus-like species.</title>
        <authorList>
            <person name="Liu G."/>
        </authorList>
    </citation>
    <scope>NUCLEOTIDE SEQUENCE [LARGE SCALE GENOMIC DNA]</scope>
    <source>
        <strain evidence="1 2">FJAT-52991</strain>
        <plasmid evidence="1 2">unnamed1</plasmid>
    </source>
</reference>
<evidence type="ECO:0008006" key="3">
    <source>
        <dbReference type="Google" id="ProtNLM"/>
    </source>
</evidence>
<gene>
    <name evidence="1" type="ORF">WDJ61_18540</name>
</gene>
<dbReference type="Proteomes" id="UP001387364">
    <property type="component" value="Plasmid unnamed1"/>
</dbReference>
<geneLocation type="plasmid" evidence="1 2">
    <name>unnamed1</name>
</geneLocation>
<name>A0ABZ2NCI1_9BACI</name>
<accession>A0ABZ2NCI1</accession>
<keyword evidence="2" id="KW-1185">Reference proteome</keyword>
<proteinExistence type="predicted"/>